<dbReference type="PANTHER" id="PTHR46060:SF2">
    <property type="entry name" value="HISTONE-LYSINE N-METHYLTRANSFERASE SETMAR"/>
    <property type="match status" value="1"/>
</dbReference>
<dbReference type="GO" id="GO:0000729">
    <property type="term" value="P:DNA double-strand break processing"/>
    <property type="evidence" value="ECO:0007669"/>
    <property type="project" value="TreeGrafter"/>
</dbReference>
<evidence type="ECO:0000313" key="2">
    <source>
        <dbReference type="Proteomes" id="UP000801492"/>
    </source>
</evidence>
<dbReference type="GO" id="GO:0031297">
    <property type="term" value="P:replication fork processing"/>
    <property type="evidence" value="ECO:0007669"/>
    <property type="project" value="TreeGrafter"/>
</dbReference>
<proteinExistence type="predicted"/>
<dbReference type="AlphaFoldDB" id="A0A8K0D9Z1"/>
<dbReference type="InterPro" id="IPR036397">
    <property type="entry name" value="RNaseH_sf"/>
</dbReference>
<dbReference type="Gene3D" id="3.30.420.10">
    <property type="entry name" value="Ribonuclease H-like superfamily/Ribonuclease H"/>
    <property type="match status" value="1"/>
</dbReference>
<dbReference type="Pfam" id="PF01359">
    <property type="entry name" value="Transposase_1"/>
    <property type="match status" value="1"/>
</dbReference>
<dbReference type="InterPro" id="IPR036388">
    <property type="entry name" value="WH-like_DNA-bd_sf"/>
</dbReference>
<dbReference type="GO" id="GO:0035861">
    <property type="term" value="C:site of double-strand break"/>
    <property type="evidence" value="ECO:0007669"/>
    <property type="project" value="TreeGrafter"/>
</dbReference>
<dbReference type="GO" id="GO:0046975">
    <property type="term" value="F:histone H3K36 methyltransferase activity"/>
    <property type="evidence" value="ECO:0007669"/>
    <property type="project" value="TreeGrafter"/>
</dbReference>
<dbReference type="OrthoDB" id="8189826at2759"/>
<dbReference type="GO" id="GO:0015074">
    <property type="term" value="P:DNA integration"/>
    <property type="evidence" value="ECO:0007669"/>
    <property type="project" value="TreeGrafter"/>
</dbReference>
<dbReference type="EMBL" id="VTPC01001342">
    <property type="protein sequence ID" value="KAF2902300.1"/>
    <property type="molecule type" value="Genomic_DNA"/>
</dbReference>
<organism evidence="1 2">
    <name type="scientific">Ignelater luminosus</name>
    <name type="common">Cucubano</name>
    <name type="synonym">Pyrophorus luminosus</name>
    <dbReference type="NCBI Taxonomy" id="2038154"/>
    <lineage>
        <taxon>Eukaryota</taxon>
        <taxon>Metazoa</taxon>
        <taxon>Ecdysozoa</taxon>
        <taxon>Arthropoda</taxon>
        <taxon>Hexapoda</taxon>
        <taxon>Insecta</taxon>
        <taxon>Pterygota</taxon>
        <taxon>Neoptera</taxon>
        <taxon>Endopterygota</taxon>
        <taxon>Coleoptera</taxon>
        <taxon>Polyphaga</taxon>
        <taxon>Elateriformia</taxon>
        <taxon>Elateroidea</taxon>
        <taxon>Elateridae</taxon>
        <taxon>Agrypninae</taxon>
        <taxon>Pyrophorini</taxon>
        <taxon>Ignelater</taxon>
    </lineage>
</organism>
<dbReference type="GO" id="GO:0000793">
    <property type="term" value="C:condensed chromosome"/>
    <property type="evidence" value="ECO:0007669"/>
    <property type="project" value="TreeGrafter"/>
</dbReference>
<comment type="caution">
    <text evidence="1">The sequence shown here is derived from an EMBL/GenBank/DDBJ whole genome shotgun (WGS) entry which is preliminary data.</text>
</comment>
<dbReference type="PANTHER" id="PTHR46060">
    <property type="entry name" value="MARINER MOS1 TRANSPOSASE-LIKE PROTEIN"/>
    <property type="match status" value="1"/>
</dbReference>
<dbReference type="GO" id="GO:0044547">
    <property type="term" value="F:DNA topoisomerase binding"/>
    <property type="evidence" value="ECO:0007669"/>
    <property type="project" value="TreeGrafter"/>
</dbReference>
<dbReference type="Gene3D" id="1.10.10.10">
    <property type="entry name" value="Winged helix-like DNA-binding domain superfamily/Winged helix DNA-binding domain"/>
    <property type="match status" value="1"/>
</dbReference>
<protein>
    <recommendedName>
        <fullName evidence="3">Transposase</fullName>
    </recommendedName>
</protein>
<dbReference type="GO" id="GO:0006303">
    <property type="term" value="P:double-strand break repair via nonhomologous end joining"/>
    <property type="evidence" value="ECO:0007669"/>
    <property type="project" value="TreeGrafter"/>
</dbReference>
<dbReference type="InterPro" id="IPR052709">
    <property type="entry name" value="Transposase-MT_Hybrid"/>
</dbReference>
<dbReference type="GO" id="GO:0044774">
    <property type="term" value="P:mitotic DNA integrity checkpoint signaling"/>
    <property type="evidence" value="ECO:0007669"/>
    <property type="project" value="TreeGrafter"/>
</dbReference>
<reference evidence="1" key="1">
    <citation type="submission" date="2019-08" db="EMBL/GenBank/DDBJ databases">
        <title>The genome of the North American firefly Photinus pyralis.</title>
        <authorList>
            <consortium name="Photinus pyralis genome working group"/>
            <person name="Fallon T.R."/>
            <person name="Sander Lower S.E."/>
            <person name="Weng J.-K."/>
        </authorList>
    </citation>
    <scope>NUCLEOTIDE SEQUENCE</scope>
    <source>
        <strain evidence="1">TRF0915ILg1</strain>
        <tissue evidence="1">Whole body</tissue>
    </source>
</reference>
<dbReference type="GO" id="GO:0003690">
    <property type="term" value="F:double-stranded DNA binding"/>
    <property type="evidence" value="ECO:0007669"/>
    <property type="project" value="TreeGrafter"/>
</dbReference>
<gene>
    <name evidence="1" type="ORF">ILUMI_03880</name>
</gene>
<evidence type="ECO:0008006" key="3">
    <source>
        <dbReference type="Google" id="ProtNLM"/>
    </source>
</evidence>
<dbReference type="GO" id="GO:0005634">
    <property type="term" value="C:nucleus"/>
    <property type="evidence" value="ECO:0007669"/>
    <property type="project" value="TreeGrafter"/>
</dbReference>
<dbReference type="GO" id="GO:0042800">
    <property type="term" value="F:histone H3K4 methyltransferase activity"/>
    <property type="evidence" value="ECO:0007669"/>
    <property type="project" value="TreeGrafter"/>
</dbReference>
<dbReference type="GO" id="GO:0000014">
    <property type="term" value="F:single-stranded DNA endodeoxyribonuclease activity"/>
    <property type="evidence" value="ECO:0007669"/>
    <property type="project" value="TreeGrafter"/>
</dbReference>
<accession>A0A8K0D9Z1</accession>
<evidence type="ECO:0000313" key="1">
    <source>
        <dbReference type="EMBL" id="KAF2902300.1"/>
    </source>
</evidence>
<dbReference type="InterPro" id="IPR001888">
    <property type="entry name" value="Transposase_1"/>
</dbReference>
<keyword evidence="2" id="KW-1185">Reference proteome</keyword>
<name>A0A8K0D9Z1_IGNLU</name>
<dbReference type="GO" id="GO:0003697">
    <property type="term" value="F:single-stranded DNA binding"/>
    <property type="evidence" value="ECO:0007669"/>
    <property type="project" value="TreeGrafter"/>
</dbReference>
<dbReference type="Proteomes" id="UP000801492">
    <property type="component" value="Unassembled WGS sequence"/>
</dbReference>
<sequence>MISKAAEDDQDRKSLLAWQWATNIPPNEVRLISLILCLRIVYWRICIQSRGHPKHCAIYPGAISVSQCKVWFQKFKSEDFGLKDERELDNDVLKNVIEADPCQTAEELAEIFGTPATTVLRHLHEIGKVSRAGVWVPHELSDQNKAQRSAVCASLLFRQEQEPLYTNVKRRNQWLTPGQTPVPTAKPGLHPNKVLLCVWWDCGGIIHVEVLEQGQTVTADLYTQHLDRLALALKAKRSALVNR</sequence>